<dbReference type="InterPro" id="IPR029045">
    <property type="entry name" value="ClpP/crotonase-like_dom_sf"/>
</dbReference>
<evidence type="ECO:0000256" key="11">
    <source>
        <dbReference type="ARBA" id="ARBA00047446"/>
    </source>
</evidence>
<sequence length="116" mass="12373">MIDCFARLNSLPLISVALVQGHALGGGAELCVACDFRVMASTARIGFIHLKAGITACGGGTTRLIRLLGRQKTLELFCSAKLVSAEEALLSGLVSRLLPHSLSTSEEFVECKKWIL</sequence>
<evidence type="ECO:0000256" key="8">
    <source>
        <dbReference type="ARBA" id="ARBA00039903"/>
    </source>
</evidence>
<dbReference type="Gene3D" id="3.90.226.10">
    <property type="entry name" value="2-enoyl-CoA Hydratase, Chain A, domain 1"/>
    <property type="match status" value="1"/>
</dbReference>
<dbReference type="PANTHER" id="PTHR11941">
    <property type="entry name" value="ENOYL-COA HYDRATASE-RELATED"/>
    <property type="match status" value="1"/>
</dbReference>
<dbReference type="AlphaFoldDB" id="A0AAV2ILE3"/>
<name>A0AAV2ILE3_LYMST</name>
<organism evidence="15 16">
    <name type="scientific">Lymnaea stagnalis</name>
    <name type="common">Great pond snail</name>
    <name type="synonym">Helix stagnalis</name>
    <dbReference type="NCBI Taxonomy" id="6523"/>
    <lineage>
        <taxon>Eukaryota</taxon>
        <taxon>Metazoa</taxon>
        <taxon>Spiralia</taxon>
        <taxon>Lophotrochozoa</taxon>
        <taxon>Mollusca</taxon>
        <taxon>Gastropoda</taxon>
        <taxon>Heterobranchia</taxon>
        <taxon>Euthyneura</taxon>
        <taxon>Panpulmonata</taxon>
        <taxon>Hygrophila</taxon>
        <taxon>Lymnaeoidea</taxon>
        <taxon>Lymnaeidae</taxon>
        <taxon>Lymnaea</taxon>
    </lineage>
</organism>
<comment type="similarity">
    <text evidence="2 13">Belongs to the enoyl-CoA hydratase/isomerase family.</text>
</comment>
<proteinExistence type="inferred from homology"/>
<evidence type="ECO:0000256" key="13">
    <source>
        <dbReference type="RuleBase" id="RU003707"/>
    </source>
</evidence>
<dbReference type="SUPFAM" id="SSF52096">
    <property type="entry name" value="ClpP/crotonase"/>
    <property type="match status" value="1"/>
</dbReference>
<keyword evidence="16" id="KW-1185">Reference proteome</keyword>
<evidence type="ECO:0000256" key="3">
    <source>
        <dbReference type="ARBA" id="ARBA00022490"/>
    </source>
</evidence>
<feature type="chain" id="PRO_5043785666" description="Ethylmalonyl-CoA decarboxylase" evidence="14">
    <location>
        <begin position="22"/>
        <end position="116"/>
    </location>
</feature>
<keyword evidence="3" id="KW-0963">Cytoplasm</keyword>
<feature type="signal peptide" evidence="14">
    <location>
        <begin position="1"/>
        <end position="21"/>
    </location>
</feature>
<evidence type="ECO:0000256" key="7">
    <source>
        <dbReference type="ARBA" id="ARBA00038883"/>
    </source>
</evidence>
<evidence type="ECO:0000313" key="15">
    <source>
        <dbReference type="EMBL" id="CAL1547473.1"/>
    </source>
</evidence>
<comment type="caution">
    <text evidence="15">The sequence shown here is derived from an EMBL/GenBank/DDBJ whole genome shotgun (WGS) entry which is preliminary data.</text>
</comment>
<gene>
    <name evidence="15" type="ORF">GSLYS_00020790001</name>
</gene>
<evidence type="ECO:0000256" key="4">
    <source>
        <dbReference type="ARBA" id="ARBA00023239"/>
    </source>
</evidence>
<dbReference type="PANTHER" id="PTHR11941:SF27">
    <property type="entry name" value="ETHYLMALONYL-COA DECARBOXYLASE"/>
    <property type="match status" value="1"/>
</dbReference>
<comment type="subcellular location">
    <subcellularLocation>
        <location evidence="1">Cytoplasm</location>
        <location evidence="1">Cytosol</location>
    </subcellularLocation>
</comment>
<dbReference type="Pfam" id="PF00378">
    <property type="entry name" value="ECH_1"/>
    <property type="match status" value="1"/>
</dbReference>
<comment type="function">
    <text evidence="12">Decarboxylates ethylmalonyl-CoA, a potentially toxic metabolite, to form butyryl-CoA, suggesting it might be involved in metabolite proofreading. Acts preferentially on (S)-ethylmalonyl-CoA but also has some activity on the (R)-isomer. Also has methylmalonyl-CoA decarboxylase activity at lower level.</text>
</comment>
<evidence type="ECO:0000256" key="6">
    <source>
        <dbReference type="ARBA" id="ARBA00036541"/>
    </source>
</evidence>
<accession>A0AAV2ILE3</accession>
<dbReference type="GO" id="GO:0005829">
    <property type="term" value="C:cytosol"/>
    <property type="evidence" value="ECO:0007669"/>
    <property type="project" value="UniProtKB-SubCell"/>
</dbReference>
<dbReference type="EC" id="4.1.1.94" evidence="7"/>
<dbReference type="GO" id="GO:0006635">
    <property type="term" value="P:fatty acid beta-oxidation"/>
    <property type="evidence" value="ECO:0007669"/>
    <property type="project" value="TreeGrafter"/>
</dbReference>
<dbReference type="EMBL" id="CAXITT010000988">
    <property type="protein sequence ID" value="CAL1547473.1"/>
    <property type="molecule type" value="Genomic_DNA"/>
</dbReference>
<comment type="catalytic activity">
    <reaction evidence="5">
        <text>(2S)-ethylmalonyl-CoA + H(+) = butanoyl-CoA + CO2</text>
        <dbReference type="Rhea" id="RHEA:32131"/>
        <dbReference type="ChEBI" id="CHEBI:15378"/>
        <dbReference type="ChEBI" id="CHEBI:16526"/>
        <dbReference type="ChEBI" id="CHEBI:57371"/>
        <dbReference type="ChEBI" id="CHEBI:60909"/>
        <dbReference type="EC" id="4.1.1.94"/>
    </reaction>
    <physiologicalReaction direction="left-to-right" evidence="5">
        <dbReference type="Rhea" id="RHEA:32132"/>
    </physiologicalReaction>
</comment>
<reference evidence="15 16" key="1">
    <citation type="submission" date="2024-04" db="EMBL/GenBank/DDBJ databases">
        <authorList>
            <consortium name="Genoscope - CEA"/>
            <person name="William W."/>
        </authorList>
    </citation>
    <scope>NUCLEOTIDE SEQUENCE [LARGE SCALE GENOMIC DNA]</scope>
</reference>
<dbReference type="CDD" id="cd06558">
    <property type="entry name" value="crotonase-like"/>
    <property type="match status" value="1"/>
</dbReference>
<feature type="non-terminal residue" evidence="15">
    <location>
        <position position="116"/>
    </location>
</feature>
<evidence type="ECO:0000313" key="16">
    <source>
        <dbReference type="Proteomes" id="UP001497497"/>
    </source>
</evidence>
<keyword evidence="14" id="KW-0732">Signal</keyword>
<evidence type="ECO:0000256" key="1">
    <source>
        <dbReference type="ARBA" id="ARBA00004514"/>
    </source>
</evidence>
<evidence type="ECO:0000256" key="10">
    <source>
        <dbReference type="ARBA" id="ARBA00042182"/>
    </source>
</evidence>
<evidence type="ECO:0000256" key="14">
    <source>
        <dbReference type="SAM" id="SignalP"/>
    </source>
</evidence>
<comment type="catalytic activity">
    <reaction evidence="11">
        <text>(S)-methylmalonyl-CoA + H(+) = propanoyl-CoA + CO2</text>
        <dbReference type="Rhea" id="RHEA:61340"/>
        <dbReference type="ChEBI" id="CHEBI:15378"/>
        <dbReference type="ChEBI" id="CHEBI:16526"/>
        <dbReference type="ChEBI" id="CHEBI:57327"/>
        <dbReference type="ChEBI" id="CHEBI:57392"/>
        <dbReference type="EC" id="4.1.1.94"/>
    </reaction>
    <physiologicalReaction direction="left-to-right" evidence="11">
        <dbReference type="Rhea" id="RHEA:61341"/>
    </physiologicalReaction>
</comment>
<keyword evidence="4" id="KW-0456">Lyase</keyword>
<protein>
    <recommendedName>
        <fullName evidence="8">Ethylmalonyl-CoA decarboxylase</fullName>
        <ecNumber evidence="7">4.1.1.94</ecNumber>
    </recommendedName>
    <alternativeName>
        <fullName evidence="10">Enoyl-CoA hydratase domain-containing protein 1</fullName>
    </alternativeName>
    <alternativeName>
        <fullName evidence="9">Methylmalonyl-CoA decarboxylase</fullName>
    </alternativeName>
</protein>
<evidence type="ECO:0000256" key="5">
    <source>
        <dbReference type="ARBA" id="ARBA00036343"/>
    </source>
</evidence>
<dbReference type="InterPro" id="IPR018376">
    <property type="entry name" value="Enoyl-CoA_hyd/isom_CS"/>
</dbReference>
<dbReference type="GO" id="GO:0004492">
    <property type="term" value="F:methyl/ethyl malonyl-CoA decarboxylase activity"/>
    <property type="evidence" value="ECO:0007669"/>
    <property type="project" value="UniProtKB-EC"/>
</dbReference>
<evidence type="ECO:0000256" key="12">
    <source>
        <dbReference type="ARBA" id="ARBA00056546"/>
    </source>
</evidence>
<evidence type="ECO:0000256" key="9">
    <source>
        <dbReference type="ARBA" id="ARBA00042052"/>
    </source>
</evidence>
<evidence type="ECO:0000256" key="2">
    <source>
        <dbReference type="ARBA" id="ARBA00005254"/>
    </source>
</evidence>
<comment type="catalytic activity">
    <reaction evidence="6">
        <text>(2R)-ethylmalonyl-CoA + H(+) = butanoyl-CoA + CO2</text>
        <dbReference type="Rhea" id="RHEA:59540"/>
        <dbReference type="ChEBI" id="CHEBI:15378"/>
        <dbReference type="ChEBI" id="CHEBI:16526"/>
        <dbReference type="ChEBI" id="CHEBI:57371"/>
        <dbReference type="ChEBI" id="CHEBI:85316"/>
        <dbReference type="EC" id="4.1.1.94"/>
    </reaction>
    <physiologicalReaction direction="left-to-right" evidence="6">
        <dbReference type="Rhea" id="RHEA:59541"/>
    </physiologicalReaction>
</comment>
<dbReference type="Proteomes" id="UP001497497">
    <property type="component" value="Unassembled WGS sequence"/>
</dbReference>
<dbReference type="PROSITE" id="PS00166">
    <property type="entry name" value="ENOYL_COA_HYDRATASE"/>
    <property type="match status" value="1"/>
</dbReference>
<dbReference type="InterPro" id="IPR001753">
    <property type="entry name" value="Enoyl-CoA_hydra/iso"/>
</dbReference>